<accession>A0A9P7DP90</accession>
<dbReference type="PANTHER" id="PTHR40788:SF1">
    <property type="entry name" value="IPA PROTEIN"/>
    <property type="match status" value="1"/>
</dbReference>
<feature type="compositionally biased region" description="Low complexity" evidence="1">
    <location>
        <begin position="706"/>
        <end position="720"/>
    </location>
</feature>
<feature type="region of interest" description="Disordered" evidence="1">
    <location>
        <begin position="431"/>
        <end position="529"/>
    </location>
</feature>
<feature type="compositionally biased region" description="Polar residues" evidence="1">
    <location>
        <begin position="735"/>
        <end position="761"/>
    </location>
</feature>
<dbReference type="RefSeq" id="XP_041163967.1">
    <property type="nucleotide sequence ID" value="XM_041311120.1"/>
</dbReference>
<feature type="region of interest" description="Disordered" evidence="1">
    <location>
        <begin position="580"/>
        <end position="777"/>
    </location>
</feature>
<name>A0A9P7DP90_9AGAM</name>
<feature type="region of interest" description="Disordered" evidence="1">
    <location>
        <begin position="1"/>
        <end position="43"/>
    </location>
</feature>
<comment type="caution">
    <text evidence="2">The sequence shown here is derived from an EMBL/GenBank/DDBJ whole genome shotgun (WGS) entry which is preliminary data.</text>
</comment>
<dbReference type="OrthoDB" id="2922289at2759"/>
<proteinExistence type="predicted"/>
<reference evidence="2" key="1">
    <citation type="journal article" date="2020" name="New Phytol.">
        <title>Comparative genomics reveals dynamic genome evolution in host specialist ectomycorrhizal fungi.</title>
        <authorList>
            <person name="Lofgren L.A."/>
            <person name="Nguyen N.H."/>
            <person name="Vilgalys R."/>
            <person name="Ruytinx J."/>
            <person name="Liao H.L."/>
            <person name="Branco S."/>
            <person name="Kuo A."/>
            <person name="LaButti K."/>
            <person name="Lipzen A."/>
            <person name="Andreopoulos W."/>
            <person name="Pangilinan J."/>
            <person name="Riley R."/>
            <person name="Hundley H."/>
            <person name="Na H."/>
            <person name="Barry K."/>
            <person name="Grigoriev I.V."/>
            <person name="Stajich J.E."/>
            <person name="Kennedy P.G."/>
        </authorList>
    </citation>
    <scope>NUCLEOTIDE SEQUENCE</scope>
    <source>
        <strain evidence="2">S12</strain>
    </source>
</reference>
<sequence length="937" mass="104431">MASKKKPAKVPPVLSTSRDLVPVGPRHVQVSKHGGKRDENGLKPTTSRALVLRNGKFGARGTGEVMLSSKMSGREKLDLLAEDLVNEHARTAVMSPLKLAKCIKIADSQFNAYLDDITNLQDPESFHRKITEELNARTPYGTTKNGREVRSDPSYVASIIAIRIHNTYMVASAWKVVLDSLRTLEKSGLNDATAHIQLQKDQGLLSRYLIVCDLVSNLVDLGQKKFSVLATTTPHYARYFKAVENTDPGEPEMAFDWAGLKDACKSFLDSIIIELCFPKQPYPKRILYHILHDAVDESPREAKRFPQTMWDAVGELSVVLELQELLDSPLLGAQGEKMKQTPRKMPEQYEQWLDAQIFSQQASNSYANFKDLVYPLNRTEDRAVLKDMWKHVDVNYQNVSNMSIDTLWQLDEALRRTPQWSSFYVPHLAGHDSDSEDGGDLSLIPFKNKGGKKGGGHKRPSKKMLTITDGRADDGSDDSMPELQSVSDSSDASGDDMIDSDQNFGDEDDDSDEYETESEYDSDEDEQYRNMLREAMDTAMAIPEFFDAKTEVPEFEAIAEEKKGNPFLKLLGSLRGRMFSSSAKLSSAKRNEPRKGIFTPKTTAPKPKPGPALKIDLSGIPDDELPPLRPLPTPRKKRVPRALGAKPPQAAGASSAQPKDTRTTVEEVDDEDDADADTASASKKKKKKKPKKKKTDTDLPVLPEDAPVSPVSPAARVASPPSSPSKPSPVRRASLNSSATTLLNNMSTASLPLTEQTTAHSGHSFLQEVPQKEKIKSRPDHASMFNRGFLAKGKDKAKDKEESKDNVNSKHTWFSKLGKKTTGYMHQLLRAGDDERRGAMKWESFLKVMRDMGFSYDPSTAGSSVRFDPPHEGDRVCYPVYQEFDHDAELLTQSITFHKPHPDPTLYPVKIKEFGKKLKDYYGWDEEDFLKRAAAAA</sequence>
<dbReference type="EMBL" id="JABBWE010000010">
    <property type="protein sequence ID" value="KAG1799744.1"/>
    <property type="molecule type" value="Genomic_DNA"/>
</dbReference>
<keyword evidence="3" id="KW-1185">Reference proteome</keyword>
<gene>
    <name evidence="2" type="ORF">HD556DRAFT_62482</name>
</gene>
<evidence type="ECO:0000256" key="1">
    <source>
        <dbReference type="SAM" id="MobiDB-lite"/>
    </source>
</evidence>
<dbReference type="AlphaFoldDB" id="A0A9P7DP90"/>
<feature type="compositionally biased region" description="Acidic residues" evidence="1">
    <location>
        <begin position="493"/>
        <end position="526"/>
    </location>
</feature>
<feature type="compositionally biased region" description="Basic residues" evidence="1">
    <location>
        <begin position="682"/>
        <end position="694"/>
    </location>
</feature>
<feature type="compositionally biased region" description="Acidic residues" evidence="1">
    <location>
        <begin position="666"/>
        <end position="676"/>
    </location>
</feature>
<protein>
    <submittedName>
        <fullName evidence="2">Uncharacterized protein</fullName>
    </submittedName>
</protein>
<dbReference type="Proteomes" id="UP000719766">
    <property type="component" value="Unassembled WGS sequence"/>
</dbReference>
<evidence type="ECO:0000313" key="2">
    <source>
        <dbReference type="EMBL" id="KAG1799744.1"/>
    </source>
</evidence>
<feature type="compositionally biased region" description="Low complexity" evidence="1">
    <location>
        <begin position="644"/>
        <end position="658"/>
    </location>
</feature>
<evidence type="ECO:0000313" key="3">
    <source>
        <dbReference type="Proteomes" id="UP000719766"/>
    </source>
</evidence>
<organism evidence="2 3">
    <name type="scientific">Suillus plorans</name>
    <dbReference type="NCBI Taxonomy" id="116603"/>
    <lineage>
        <taxon>Eukaryota</taxon>
        <taxon>Fungi</taxon>
        <taxon>Dikarya</taxon>
        <taxon>Basidiomycota</taxon>
        <taxon>Agaricomycotina</taxon>
        <taxon>Agaricomycetes</taxon>
        <taxon>Agaricomycetidae</taxon>
        <taxon>Boletales</taxon>
        <taxon>Suillineae</taxon>
        <taxon>Suillaceae</taxon>
        <taxon>Suillus</taxon>
    </lineage>
</organism>
<dbReference type="GeneID" id="64604884"/>
<feature type="compositionally biased region" description="Basic residues" evidence="1">
    <location>
        <begin position="449"/>
        <end position="462"/>
    </location>
</feature>
<dbReference type="PANTHER" id="PTHR40788">
    <property type="entry name" value="CLR5 DOMAIN-CONTAINING PROTEIN-RELATED"/>
    <property type="match status" value="1"/>
</dbReference>